<proteinExistence type="predicted"/>
<sequence>DRRRRRGHRCGHGHRAFALSRASRHRGRGMAGGLCAAGLRNGALPCQSLGHRAWRAAALDGRPGGGLRRALLRGAGAGAPGGDARSRLPLHRPGGDRRQAGRGGAGRDGRAQCLLRPHRGLRCGGADGGLRRLHPPVPGRERGSAGSGYSTL</sequence>
<reference evidence="2" key="1">
    <citation type="submission" date="2020-02" db="EMBL/GenBank/DDBJ databases">
        <authorList>
            <person name="Meier V. D."/>
        </authorList>
    </citation>
    <scope>NUCLEOTIDE SEQUENCE</scope>
    <source>
        <strain evidence="2">AVDCRST_MAG27</strain>
    </source>
</reference>
<dbReference type="EMBL" id="CADCTD010000093">
    <property type="protein sequence ID" value="CAA9255348.1"/>
    <property type="molecule type" value="Genomic_DNA"/>
</dbReference>
<organism evidence="2">
    <name type="scientific">uncultured Craurococcus sp</name>
    <dbReference type="NCBI Taxonomy" id="1135998"/>
    <lineage>
        <taxon>Bacteria</taxon>
        <taxon>Pseudomonadati</taxon>
        <taxon>Pseudomonadota</taxon>
        <taxon>Alphaproteobacteria</taxon>
        <taxon>Acetobacterales</taxon>
        <taxon>Acetobacteraceae</taxon>
        <taxon>Craurococcus</taxon>
        <taxon>environmental samples</taxon>
    </lineage>
</organism>
<feature type="non-terminal residue" evidence="2">
    <location>
        <position position="1"/>
    </location>
</feature>
<evidence type="ECO:0000313" key="2">
    <source>
        <dbReference type="EMBL" id="CAA9255348.1"/>
    </source>
</evidence>
<name>A0A6J4INS1_9PROT</name>
<feature type="region of interest" description="Disordered" evidence="1">
    <location>
        <begin position="74"/>
        <end position="111"/>
    </location>
</feature>
<feature type="compositionally biased region" description="Basic and acidic residues" evidence="1">
    <location>
        <begin position="93"/>
        <end position="110"/>
    </location>
</feature>
<dbReference type="AlphaFoldDB" id="A0A6J4INS1"/>
<gene>
    <name evidence="2" type="ORF">AVDCRST_MAG27-2790</name>
</gene>
<evidence type="ECO:0000256" key="1">
    <source>
        <dbReference type="SAM" id="MobiDB-lite"/>
    </source>
</evidence>
<accession>A0A6J4INS1</accession>
<protein>
    <submittedName>
        <fullName evidence="2">Uncharacterized protein</fullName>
    </submittedName>
</protein>
<feature type="region of interest" description="Disordered" evidence="1">
    <location>
        <begin position="124"/>
        <end position="152"/>
    </location>
</feature>
<feature type="non-terminal residue" evidence="2">
    <location>
        <position position="152"/>
    </location>
</feature>